<reference evidence="2" key="2">
    <citation type="submission" date="2021-03" db="UniProtKB">
        <authorList>
            <consortium name="EnsemblPlants"/>
        </authorList>
    </citation>
    <scope>IDENTIFICATION</scope>
</reference>
<dbReference type="EMBL" id="UZAU01000372">
    <property type="status" value="NOT_ANNOTATED_CDS"/>
    <property type="molecule type" value="Genomic_DNA"/>
</dbReference>
<dbReference type="AlphaFoldDB" id="A0A803PBK3"/>
<dbReference type="Proteomes" id="UP000596661">
    <property type="component" value="Chromosome 4"/>
</dbReference>
<sequence>MENLLFSKGYSSLDCDNLIVLTWTKSAPLGSITHQQEGQVSTSTNRDLNIQKDQVTNQLPHKSKVASPMVGKPLDNTMAD</sequence>
<dbReference type="EnsemblPlants" id="evm.model.04.1067">
    <property type="protein sequence ID" value="cds.evm.model.04.1067"/>
    <property type="gene ID" value="evm.TU.04.1067"/>
</dbReference>
<organism evidence="2 3">
    <name type="scientific">Cannabis sativa</name>
    <name type="common">Hemp</name>
    <name type="synonym">Marijuana</name>
    <dbReference type="NCBI Taxonomy" id="3483"/>
    <lineage>
        <taxon>Eukaryota</taxon>
        <taxon>Viridiplantae</taxon>
        <taxon>Streptophyta</taxon>
        <taxon>Embryophyta</taxon>
        <taxon>Tracheophyta</taxon>
        <taxon>Spermatophyta</taxon>
        <taxon>Magnoliopsida</taxon>
        <taxon>eudicotyledons</taxon>
        <taxon>Gunneridae</taxon>
        <taxon>Pentapetalae</taxon>
        <taxon>rosids</taxon>
        <taxon>fabids</taxon>
        <taxon>Rosales</taxon>
        <taxon>Cannabaceae</taxon>
        <taxon>Cannabis</taxon>
    </lineage>
</organism>
<evidence type="ECO:0000313" key="3">
    <source>
        <dbReference type="Proteomes" id="UP000596661"/>
    </source>
</evidence>
<dbReference type="Gramene" id="evm.model.04.1067">
    <property type="protein sequence ID" value="cds.evm.model.04.1067"/>
    <property type="gene ID" value="evm.TU.04.1067"/>
</dbReference>
<protein>
    <submittedName>
        <fullName evidence="2">Uncharacterized protein</fullName>
    </submittedName>
</protein>
<keyword evidence="3" id="KW-1185">Reference proteome</keyword>
<reference evidence="2" key="1">
    <citation type="submission" date="2018-11" db="EMBL/GenBank/DDBJ databases">
        <authorList>
            <person name="Grassa J C."/>
        </authorList>
    </citation>
    <scope>NUCLEOTIDE SEQUENCE [LARGE SCALE GENOMIC DNA]</scope>
</reference>
<feature type="region of interest" description="Disordered" evidence="1">
    <location>
        <begin position="54"/>
        <end position="80"/>
    </location>
</feature>
<name>A0A803PBK3_CANSA</name>
<accession>A0A803PBK3</accession>
<evidence type="ECO:0000313" key="2">
    <source>
        <dbReference type="EnsemblPlants" id="cds.evm.model.04.1067"/>
    </source>
</evidence>
<evidence type="ECO:0000256" key="1">
    <source>
        <dbReference type="SAM" id="MobiDB-lite"/>
    </source>
</evidence>
<proteinExistence type="predicted"/>